<feature type="coiled-coil region" evidence="1">
    <location>
        <begin position="20"/>
        <end position="54"/>
    </location>
</feature>
<dbReference type="OrthoDB" id="6070287at2759"/>
<dbReference type="AlphaFoldDB" id="V3ZTK8"/>
<keyword evidence="1" id="KW-0175">Coiled coil</keyword>
<accession>V3ZTK8</accession>
<dbReference type="RefSeq" id="XP_009061612.1">
    <property type="nucleotide sequence ID" value="XM_009063364.1"/>
</dbReference>
<sequence length="123" mass="14090">MAEAEPQNEPDVVREPYQQLAAIRHEYDALEKLAEDVQNDVKESQREVEEIEMENKWCHDEAGIRNRASASQEAERIITQTNNYPDLIQDIIGNLNQKKSELQATVADQEKKLKESSPPTESL</sequence>
<proteinExistence type="predicted"/>
<dbReference type="HOGENOM" id="CLU_2017836_0_0_1"/>
<dbReference type="OMA" id="YETENQK"/>
<keyword evidence="3" id="KW-1185">Reference proteome</keyword>
<protein>
    <submittedName>
        <fullName evidence="2">Uncharacterized protein</fullName>
    </submittedName>
</protein>
<evidence type="ECO:0000313" key="2">
    <source>
        <dbReference type="EMBL" id="ESO87717.1"/>
    </source>
</evidence>
<organism evidence="2 3">
    <name type="scientific">Lottia gigantea</name>
    <name type="common">Giant owl limpet</name>
    <dbReference type="NCBI Taxonomy" id="225164"/>
    <lineage>
        <taxon>Eukaryota</taxon>
        <taxon>Metazoa</taxon>
        <taxon>Spiralia</taxon>
        <taxon>Lophotrochozoa</taxon>
        <taxon>Mollusca</taxon>
        <taxon>Gastropoda</taxon>
        <taxon>Patellogastropoda</taxon>
        <taxon>Lottioidea</taxon>
        <taxon>Lottiidae</taxon>
        <taxon>Lottia</taxon>
    </lineage>
</organism>
<gene>
    <name evidence="2" type="ORF">LOTGIDRAFT_234961</name>
</gene>
<dbReference type="KEGG" id="lgi:LOTGIDRAFT_234961"/>
<dbReference type="EMBL" id="KB202849">
    <property type="protein sequence ID" value="ESO87717.1"/>
    <property type="molecule type" value="Genomic_DNA"/>
</dbReference>
<evidence type="ECO:0000256" key="1">
    <source>
        <dbReference type="SAM" id="Coils"/>
    </source>
</evidence>
<name>V3ZTK8_LOTGI</name>
<evidence type="ECO:0000313" key="3">
    <source>
        <dbReference type="Proteomes" id="UP000030746"/>
    </source>
</evidence>
<reference evidence="2 3" key="1">
    <citation type="journal article" date="2013" name="Nature">
        <title>Insights into bilaterian evolution from three spiralian genomes.</title>
        <authorList>
            <person name="Simakov O."/>
            <person name="Marletaz F."/>
            <person name="Cho S.J."/>
            <person name="Edsinger-Gonzales E."/>
            <person name="Havlak P."/>
            <person name="Hellsten U."/>
            <person name="Kuo D.H."/>
            <person name="Larsson T."/>
            <person name="Lv J."/>
            <person name="Arendt D."/>
            <person name="Savage R."/>
            <person name="Osoegawa K."/>
            <person name="de Jong P."/>
            <person name="Grimwood J."/>
            <person name="Chapman J.A."/>
            <person name="Shapiro H."/>
            <person name="Aerts A."/>
            <person name="Otillar R.P."/>
            <person name="Terry A.Y."/>
            <person name="Boore J.L."/>
            <person name="Grigoriev I.V."/>
            <person name="Lindberg D.R."/>
            <person name="Seaver E.C."/>
            <person name="Weisblat D.A."/>
            <person name="Putnam N.H."/>
            <person name="Rokhsar D.S."/>
        </authorList>
    </citation>
    <scope>NUCLEOTIDE SEQUENCE [LARGE SCALE GENOMIC DNA]</scope>
</reference>
<dbReference type="GeneID" id="20249701"/>
<dbReference type="CTD" id="20249701"/>
<dbReference type="Proteomes" id="UP000030746">
    <property type="component" value="Unassembled WGS sequence"/>
</dbReference>